<evidence type="ECO:0000313" key="2">
    <source>
        <dbReference type="Proteomes" id="UP000003986"/>
    </source>
</evidence>
<protein>
    <submittedName>
        <fullName evidence="1">Predicted protein</fullName>
    </submittedName>
</protein>
<proteinExistence type="predicted"/>
<dbReference type="AlphaFoldDB" id="D6AQR3"/>
<accession>D6AQR3</accession>
<organism evidence="1 2">
    <name type="scientific">Streptomyces filamentosus NRRL 15998</name>
    <dbReference type="NCBI Taxonomy" id="457431"/>
    <lineage>
        <taxon>Bacteria</taxon>
        <taxon>Bacillati</taxon>
        <taxon>Actinomycetota</taxon>
        <taxon>Actinomycetes</taxon>
        <taxon>Kitasatosporales</taxon>
        <taxon>Streptomycetaceae</taxon>
        <taxon>Streptomyces</taxon>
    </lineage>
</organism>
<dbReference type="Proteomes" id="UP000003986">
    <property type="component" value="Unassembled WGS sequence"/>
</dbReference>
<evidence type="ECO:0000313" key="1">
    <source>
        <dbReference type="EMBL" id="EFE75846.2"/>
    </source>
</evidence>
<name>D6AQR3_STRFL</name>
<dbReference type="EMBL" id="DS999644">
    <property type="protein sequence ID" value="EFE75846.2"/>
    <property type="molecule type" value="Genomic_DNA"/>
</dbReference>
<reference evidence="2" key="2">
    <citation type="submission" date="2008-12" db="EMBL/GenBank/DDBJ databases">
        <title>Annotation of Streptomyces roseosporus strain NRRL 15998.</title>
        <authorList>
            <consortium name="The Broad Institute Genome Sequencing Platform"/>
            <consortium name="Broad Institute Microbial Sequencing Center"/>
            <person name="Fischbach M."/>
            <person name="Ward D."/>
            <person name="Young S."/>
            <person name="Kodira C.D."/>
            <person name="Zeng Q."/>
            <person name="Koehrsen M."/>
            <person name="Godfrey P."/>
            <person name="Alvarado L."/>
            <person name="Berlin A.M."/>
            <person name="Borenstein D."/>
            <person name="Chen Z."/>
            <person name="Engels R."/>
            <person name="Freedman E."/>
            <person name="Gellesch M."/>
            <person name="Goldberg J."/>
            <person name="Griggs A."/>
            <person name="Gujja S."/>
            <person name="Heiman D.I."/>
            <person name="Hepburn T.A."/>
            <person name="Howarth C."/>
            <person name="Jen D."/>
            <person name="Larson L."/>
            <person name="Lewis B."/>
            <person name="Mehta T."/>
            <person name="Park D."/>
            <person name="Pearson M."/>
            <person name="Roberts A."/>
            <person name="Saif S."/>
            <person name="Shea T.D."/>
            <person name="Shenoy N."/>
            <person name="Sisk P."/>
            <person name="Stolte C."/>
            <person name="Sykes S.N."/>
            <person name="Walk T."/>
            <person name="White J."/>
            <person name="Yandava C."/>
            <person name="Straight P."/>
            <person name="Clardy J."/>
            <person name="Hung D."/>
            <person name="Kolter R."/>
            <person name="Mekalanos J."/>
            <person name="Walker S."/>
            <person name="Walsh C.T."/>
            <person name="Wieland B.L.C."/>
            <person name="Ilzarbe M."/>
            <person name="Galagan J."/>
            <person name="Nusbaum C."/>
            <person name="Birren B."/>
        </authorList>
    </citation>
    <scope>NUCLEOTIDE SEQUENCE [LARGE SCALE GENOMIC DNA]</scope>
    <source>
        <strain evidence="2">NRRL 15998</strain>
    </source>
</reference>
<reference evidence="2" key="1">
    <citation type="submission" date="2008-10" db="EMBL/GenBank/DDBJ databases">
        <authorList>
            <person name="Molnar K."/>
        </authorList>
    </citation>
    <scope>NUCLEOTIDE SEQUENCE [LARGE SCALE GENOMIC DNA]</scope>
    <source>
        <strain evidence="2">NRRL 15998</strain>
    </source>
</reference>
<gene>
    <name evidence="1" type="ORF">SSGG_03213</name>
</gene>
<sequence>MIALRAAPSTGEAVVAEVTITNTVLVERHYVPDRDGSRGPRAP</sequence>